<feature type="domain" description="TonB-dependent receptor plug" evidence="12">
    <location>
        <begin position="114"/>
        <end position="221"/>
    </location>
</feature>
<evidence type="ECO:0000256" key="10">
    <source>
        <dbReference type="SAM" id="SignalP"/>
    </source>
</evidence>
<feature type="signal peptide" evidence="10">
    <location>
        <begin position="1"/>
        <end position="21"/>
    </location>
</feature>
<dbReference type="NCBIfam" id="TIGR04057">
    <property type="entry name" value="SusC_RagA_signa"/>
    <property type="match status" value="1"/>
</dbReference>
<dbReference type="InterPro" id="IPR039426">
    <property type="entry name" value="TonB-dep_rcpt-like"/>
</dbReference>
<keyword evidence="7 8" id="KW-0998">Cell outer membrane</keyword>
<dbReference type="PROSITE" id="PS52016">
    <property type="entry name" value="TONB_DEPENDENT_REC_3"/>
    <property type="match status" value="1"/>
</dbReference>
<dbReference type="InterPro" id="IPR023996">
    <property type="entry name" value="TonB-dep_OMP_SusC/RagA"/>
</dbReference>
<evidence type="ECO:0000256" key="8">
    <source>
        <dbReference type="PROSITE-ProRule" id="PRU01360"/>
    </source>
</evidence>
<dbReference type="RefSeq" id="WP_092440742.1">
    <property type="nucleotide sequence ID" value="NZ_FMYP01000088.1"/>
</dbReference>
<evidence type="ECO:0000259" key="11">
    <source>
        <dbReference type="Pfam" id="PF00593"/>
    </source>
</evidence>
<dbReference type="InterPro" id="IPR037066">
    <property type="entry name" value="Plug_dom_sf"/>
</dbReference>
<evidence type="ECO:0000256" key="5">
    <source>
        <dbReference type="ARBA" id="ARBA00023077"/>
    </source>
</evidence>
<dbReference type="Pfam" id="PF00593">
    <property type="entry name" value="TonB_dep_Rec_b-barrel"/>
    <property type="match status" value="1"/>
</dbReference>
<feature type="domain" description="TonB-dependent receptor-like beta-barrel" evidence="11">
    <location>
        <begin position="452"/>
        <end position="1015"/>
    </location>
</feature>
<evidence type="ECO:0000256" key="1">
    <source>
        <dbReference type="ARBA" id="ARBA00004571"/>
    </source>
</evidence>
<keyword evidence="10" id="KW-0732">Signal</keyword>
<dbReference type="Gene3D" id="2.60.40.1120">
    <property type="entry name" value="Carboxypeptidase-like, regulatory domain"/>
    <property type="match status" value="1"/>
</dbReference>
<dbReference type="FunFam" id="2.170.130.10:FF:000008">
    <property type="entry name" value="SusC/RagA family TonB-linked outer membrane protein"/>
    <property type="match status" value="1"/>
</dbReference>
<name>A0A1G6S6H8_9BACT</name>
<protein>
    <submittedName>
        <fullName evidence="13">TonB-linked outer membrane protein, SusC/RagA family</fullName>
    </submittedName>
</protein>
<organism evidence="13 14">
    <name type="scientific">Williamwhitmania taraxaci</name>
    <dbReference type="NCBI Taxonomy" id="1640674"/>
    <lineage>
        <taxon>Bacteria</taxon>
        <taxon>Pseudomonadati</taxon>
        <taxon>Bacteroidota</taxon>
        <taxon>Bacteroidia</taxon>
        <taxon>Bacteroidales</taxon>
        <taxon>Williamwhitmaniaceae</taxon>
        <taxon>Williamwhitmania</taxon>
    </lineage>
</organism>
<comment type="subcellular location">
    <subcellularLocation>
        <location evidence="1 8">Cell outer membrane</location>
        <topology evidence="1 8">Multi-pass membrane protein</topology>
    </subcellularLocation>
</comment>
<dbReference type="NCBIfam" id="TIGR04056">
    <property type="entry name" value="OMP_RagA_SusC"/>
    <property type="match status" value="1"/>
</dbReference>
<evidence type="ECO:0000256" key="2">
    <source>
        <dbReference type="ARBA" id="ARBA00022448"/>
    </source>
</evidence>
<dbReference type="InterPro" id="IPR000531">
    <property type="entry name" value="Beta-barrel_TonB"/>
</dbReference>
<dbReference type="Proteomes" id="UP000199452">
    <property type="component" value="Unassembled WGS sequence"/>
</dbReference>
<feature type="chain" id="PRO_5011608680" evidence="10">
    <location>
        <begin position="22"/>
        <end position="1052"/>
    </location>
</feature>
<dbReference type="InterPro" id="IPR008969">
    <property type="entry name" value="CarboxyPept-like_regulatory"/>
</dbReference>
<evidence type="ECO:0000256" key="6">
    <source>
        <dbReference type="ARBA" id="ARBA00023136"/>
    </source>
</evidence>
<evidence type="ECO:0000256" key="9">
    <source>
        <dbReference type="RuleBase" id="RU003357"/>
    </source>
</evidence>
<keyword evidence="3 8" id="KW-1134">Transmembrane beta strand</keyword>
<evidence type="ECO:0000256" key="3">
    <source>
        <dbReference type="ARBA" id="ARBA00022452"/>
    </source>
</evidence>
<evidence type="ECO:0000313" key="14">
    <source>
        <dbReference type="Proteomes" id="UP000199452"/>
    </source>
</evidence>
<gene>
    <name evidence="13" type="ORF">SAMN05216323_10884</name>
</gene>
<keyword evidence="14" id="KW-1185">Reference proteome</keyword>
<dbReference type="Pfam" id="PF13715">
    <property type="entry name" value="CarbopepD_reg_2"/>
    <property type="match status" value="1"/>
</dbReference>
<dbReference type="AlphaFoldDB" id="A0A1G6S6H8"/>
<proteinExistence type="inferred from homology"/>
<keyword evidence="2 8" id="KW-0813">Transport</keyword>
<comment type="similarity">
    <text evidence="8 9">Belongs to the TonB-dependent receptor family.</text>
</comment>
<dbReference type="GO" id="GO:0009279">
    <property type="term" value="C:cell outer membrane"/>
    <property type="evidence" value="ECO:0007669"/>
    <property type="project" value="UniProtKB-SubCell"/>
</dbReference>
<evidence type="ECO:0000256" key="7">
    <source>
        <dbReference type="ARBA" id="ARBA00023237"/>
    </source>
</evidence>
<dbReference type="InterPro" id="IPR036942">
    <property type="entry name" value="Beta-barrel_TonB_sf"/>
</dbReference>
<dbReference type="Gene3D" id="2.40.170.20">
    <property type="entry name" value="TonB-dependent receptor, beta-barrel domain"/>
    <property type="match status" value="1"/>
</dbReference>
<dbReference type="EMBL" id="FMYP01000088">
    <property type="protein sequence ID" value="SDD12439.1"/>
    <property type="molecule type" value="Genomic_DNA"/>
</dbReference>
<sequence>MKKLIALVAILGLIGLQGAFAQTRSIKGTVTSKEDGMGLPGVNVTVKGTTIGTATDMDGNFNLNVSSDATILVISSIGYQTLEMPVQDVITVALESESKKIDEVMVVAFGTTKKSSFTGSASTVNTAKIDSRPITNITQALEGAASGVQFTAASGQPGSEQAIRIRGFGSINASNDPLYILDGVPYPGTLSSINPSDIENVTILKDAASTALYGSKAANGVIIVTTKKGKKGTSVFQVKASQGYSVRGIKEYDRVGVADYYTLMWEADRNNKLYNATVLPTEAVANLAATNGLITNLKFNILDVPNNEIVVDGVFNPNAKVKSLVAEDLNWLDNIQRTGKRSEYSVMYSGGQENTDYMYSMGYTKDDGYIINSDLERFTGRINVNSRIKKWLKTGLNVSGTKTKSNYQVSDDADNSSSYNNPFNFTRGMGPIYPVYAHDLTTTEGDYYLGLEGERLYDYGQVGTNRASGASTGRHVVAETKWNKNVINRNVMNSRAYAEFTFMEGLKLTTNFGMDLNNYYLSKYENSKVGDGAPAGRASKTNSLTTIYNLQQLLEYSKNYNKHNFTILAGHESYQYNYAYVYGMKNTETATNNFELINFTTVSSLDSYARDYATEGYLSRLEYNFDNKYFLSGSVRADGTSRFQKDNRWGKFWSVGGAWRLDQEDFIKNIKAIDQLKLRVSYGELGNDNIGTYYGYQAVYNLGNNNAGQAGYLQGYIGNDNVQWETNKSLDFGIEFGVLNMIRGNVDIYKRMSDNLLFDVPLPISSGYVYQTQNIGSMENRGIELSLAIDPIKTREFKWTVDVNLSTVKNEITKLPQEELIVGTKKLMKGHSLYEFWLRECKGVDPTDGIALFAGDMSQYSVQTAKNYRIIGSDTLATNQNYAKYHYAGSAIPDLTGSIANSVSYKNFELSVLITFQVGGKVYDATYANIMSSGTYGGALHKDILDRWQKPGDITDIPRMDAGKTATFNASSDRWLVDASYLNIRNINLSYNLPQSWLTKIDLASCKVFFGAENIAMFTKRAGMNVQQNFSGVTSNVYVPARGFTAGINFTF</sequence>
<reference evidence="13 14" key="1">
    <citation type="submission" date="2016-09" db="EMBL/GenBank/DDBJ databases">
        <authorList>
            <person name="Capua I."/>
            <person name="De Benedictis P."/>
            <person name="Joannis T."/>
            <person name="Lombin L.H."/>
            <person name="Cattoli G."/>
        </authorList>
    </citation>
    <scope>NUCLEOTIDE SEQUENCE [LARGE SCALE GENOMIC DNA]</scope>
    <source>
        <strain evidence="13 14">A7P-90m</strain>
    </source>
</reference>
<accession>A0A1G6S6H8</accession>
<dbReference type="STRING" id="1640674.SAMN05216323_10884"/>
<dbReference type="Gene3D" id="2.170.130.10">
    <property type="entry name" value="TonB-dependent receptor, plug domain"/>
    <property type="match status" value="1"/>
</dbReference>
<keyword evidence="5 9" id="KW-0798">TonB box</keyword>
<evidence type="ECO:0000313" key="13">
    <source>
        <dbReference type="EMBL" id="SDD12439.1"/>
    </source>
</evidence>
<dbReference type="SUPFAM" id="SSF49464">
    <property type="entry name" value="Carboxypeptidase regulatory domain-like"/>
    <property type="match status" value="1"/>
</dbReference>
<evidence type="ECO:0000256" key="4">
    <source>
        <dbReference type="ARBA" id="ARBA00022692"/>
    </source>
</evidence>
<dbReference type="OrthoDB" id="9768177at2"/>
<evidence type="ECO:0000259" key="12">
    <source>
        <dbReference type="Pfam" id="PF07715"/>
    </source>
</evidence>
<dbReference type="Pfam" id="PF07715">
    <property type="entry name" value="Plug"/>
    <property type="match status" value="1"/>
</dbReference>
<dbReference type="InterPro" id="IPR012910">
    <property type="entry name" value="Plug_dom"/>
</dbReference>
<dbReference type="SUPFAM" id="SSF56935">
    <property type="entry name" value="Porins"/>
    <property type="match status" value="1"/>
</dbReference>
<keyword evidence="6 8" id="KW-0472">Membrane</keyword>
<dbReference type="InterPro" id="IPR023997">
    <property type="entry name" value="TonB-dep_OMP_SusC/RagA_CS"/>
</dbReference>
<keyword evidence="4 8" id="KW-0812">Transmembrane</keyword>